<feature type="region of interest" description="Disordered" evidence="3">
    <location>
        <begin position="612"/>
        <end position="638"/>
    </location>
</feature>
<dbReference type="GO" id="GO:0003779">
    <property type="term" value="F:actin binding"/>
    <property type="evidence" value="ECO:0007669"/>
    <property type="project" value="InterPro"/>
</dbReference>
<dbReference type="PANTHER" id="PTHR31631:SF3">
    <property type="entry name" value="PROTEIN NETWORKED 2B"/>
    <property type="match status" value="1"/>
</dbReference>
<feature type="region of interest" description="Disordered" evidence="3">
    <location>
        <begin position="300"/>
        <end position="319"/>
    </location>
</feature>
<name>A0AAV8T8U9_9ROSI</name>
<dbReference type="EMBL" id="JAIWQS010000006">
    <property type="protein sequence ID" value="KAJ8762494.1"/>
    <property type="molecule type" value="Genomic_DNA"/>
</dbReference>
<evidence type="ECO:0000256" key="3">
    <source>
        <dbReference type="SAM" id="MobiDB-lite"/>
    </source>
</evidence>
<gene>
    <name evidence="5" type="ORF">K2173_007933</name>
</gene>
<sequence length="931" mass="106160">MLQRAASNAYSWWWASHIRTKQSKWLEENLQDMEDKVTEMLQIIENDGDTFTQRVEMYYKKRPELIDHVEESYRSYRALAERYDKLSKELQSANRTIATVFPEQVQYSIDDDDMESYPTTSAPSCDPLRVSNAPKANIPKAPSMKEFKSQPLSFSKEKLARTATWAKAAMPPGSGLSEEEAVEEIDKLQKEILALQTEREFIQSVCVRCNEKCWKIENHVTAVQKKISSLQDEFQIGYVFDDNEARTLMAATALKSCQKTLVKLREKQEESAEEAEVENERIKQVDQKLMALKSELLPEQTNLQKQTDDSKTESGGDQHVESLREKIKIELYANSNASLTVIQLAEKIDELVEKVATLEAAFSSQSALVNRLRSETDNLQENIKILEEEKETLTANSEQMSNKIKELEEELQRVKSLNQSVKDLNNNLKTHFTEASCNADHLSEKLKTVKPSEVEDLESIQEVSTTADTKSEIAEMDKEQIKANIPDSANVSEPEASGKLGVMTLEQEKKGSHLFDTESNVETELEEHGLDEEADHPNWRKLYLSGVEDREKFLVEEYTLVLKNYKDVRKKLGDVEKKNRDGFFELALQIRELKNALALRDEEIHSLRKLGSAQHQDENVGSHSSKYKYSTRGGSPESMTHTATFLDSNMSTISSPRQPVFDSLHHMESGERTPAAIKKDPVKDGRNEIKLKYTETPRSVPTIEDKFRSDIDEMLEQNLEFWLRFSTAFHQIGKFQTSIQDLKLEVSKLKDNNSQEGGVKNQTPLSEARPIYNHLREINTDLTLWLENAAVLKEELQSRYTSLCNIHEELSKISKADDPELSEFQAAKFQGEVLNMKQESNKVASELQVSVDRVKGLRVEVEDTLAKLDQQFGISSSKHRSSMHKARIPLRSFLFGVKLKKQKAQRQSLFSCVSPIQKHYSNMGAGGKPPE</sequence>
<evidence type="ECO:0000256" key="2">
    <source>
        <dbReference type="SAM" id="Coils"/>
    </source>
</evidence>
<accession>A0AAV8T8U9</accession>
<proteinExistence type="predicted"/>
<evidence type="ECO:0000313" key="5">
    <source>
        <dbReference type="EMBL" id="KAJ8762494.1"/>
    </source>
</evidence>
<dbReference type="InterPro" id="IPR011684">
    <property type="entry name" value="NAB"/>
</dbReference>
<dbReference type="PANTHER" id="PTHR31631">
    <property type="entry name" value="PROTEIN NETWORKED 2D"/>
    <property type="match status" value="1"/>
</dbReference>
<evidence type="ECO:0000259" key="4">
    <source>
        <dbReference type="PROSITE" id="PS51774"/>
    </source>
</evidence>
<protein>
    <recommendedName>
        <fullName evidence="4">NAB domain-containing protein</fullName>
    </recommendedName>
</protein>
<feature type="domain" description="NAB" evidence="4">
    <location>
        <begin position="10"/>
        <end position="90"/>
    </location>
</feature>
<feature type="coiled-coil region" evidence="2">
    <location>
        <begin position="341"/>
        <end position="434"/>
    </location>
</feature>
<dbReference type="Pfam" id="PF24918">
    <property type="entry name" value="NET2A_C"/>
    <property type="match status" value="1"/>
</dbReference>
<dbReference type="Proteomes" id="UP001159364">
    <property type="component" value="Linkage Group LG06"/>
</dbReference>
<dbReference type="AlphaFoldDB" id="A0AAV8T8U9"/>
<feature type="compositionally biased region" description="Basic and acidic residues" evidence="3">
    <location>
        <begin position="306"/>
        <end position="319"/>
    </location>
</feature>
<dbReference type="Pfam" id="PF25014">
    <property type="entry name" value="NET2A"/>
    <property type="match status" value="1"/>
</dbReference>
<feature type="coiled-coil region" evidence="2">
    <location>
        <begin position="254"/>
        <end position="295"/>
    </location>
</feature>
<evidence type="ECO:0000313" key="6">
    <source>
        <dbReference type="Proteomes" id="UP001159364"/>
    </source>
</evidence>
<comment type="caution">
    <text evidence="5">The sequence shown here is derived from an EMBL/GenBank/DDBJ whole genome shotgun (WGS) entry which is preliminary data.</text>
</comment>
<dbReference type="Pfam" id="PF07765">
    <property type="entry name" value="KIP1"/>
    <property type="match status" value="1"/>
</dbReference>
<dbReference type="InterPro" id="IPR056888">
    <property type="entry name" value="NET2A-D/KIP1-like_dom"/>
</dbReference>
<evidence type="ECO:0000256" key="1">
    <source>
        <dbReference type="ARBA" id="ARBA00023054"/>
    </source>
</evidence>
<keyword evidence="1 2" id="KW-0175">Coiled coil</keyword>
<dbReference type="InterPro" id="IPR056889">
    <property type="entry name" value="NET2A-D/KIP1-like_C"/>
</dbReference>
<organism evidence="5 6">
    <name type="scientific">Erythroxylum novogranatense</name>
    <dbReference type="NCBI Taxonomy" id="1862640"/>
    <lineage>
        <taxon>Eukaryota</taxon>
        <taxon>Viridiplantae</taxon>
        <taxon>Streptophyta</taxon>
        <taxon>Embryophyta</taxon>
        <taxon>Tracheophyta</taxon>
        <taxon>Spermatophyta</taxon>
        <taxon>Magnoliopsida</taxon>
        <taxon>eudicotyledons</taxon>
        <taxon>Gunneridae</taxon>
        <taxon>Pentapetalae</taxon>
        <taxon>rosids</taxon>
        <taxon>fabids</taxon>
        <taxon>Malpighiales</taxon>
        <taxon>Erythroxylaceae</taxon>
        <taxon>Erythroxylum</taxon>
    </lineage>
</organism>
<keyword evidence="6" id="KW-1185">Reference proteome</keyword>
<dbReference type="PROSITE" id="PS51774">
    <property type="entry name" value="NAB"/>
    <property type="match status" value="1"/>
</dbReference>
<feature type="coiled-coil region" evidence="2">
    <location>
        <begin position="178"/>
        <end position="205"/>
    </location>
</feature>
<reference evidence="5 6" key="1">
    <citation type="submission" date="2021-09" db="EMBL/GenBank/DDBJ databases">
        <title>Genomic insights and catalytic innovation underlie evolution of tropane alkaloids biosynthesis.</title>
        <authorList>
            <person name="Wang Y.-J."/>
            <person name="Tian T."/>
            <person name="Huang J.-P."/>
            <person name="Huang S.-X."/>
        </authorList>
    </citation>
    <scope>NUCLEOTIDE SEQUENCE [LARGE SCALE GENOMIC DNA]</scope>
    <source>
        <strain evidence="5">KIB-2018</strain>
        <tissue evidence="5">Leaf</tissue>
    </source>
</reference>